<feature type="binding site" evidence="2">
    <location>
        <position position="40"/>
    </location>
    <ligand>
        <name>CoA</name>
        <dbReference type="ChEBI" id="CHEBI:57287"/>
    </ligand>
</feature>
<dbReference type="Pfam" id="PF17837">
    <property type="entry name" value="4PPT_N"/>
    <property type="match status" value="1"/>
</dbReference>
<keyword evidence="3" id="KW-0460">Magnesium</keyword>
<feature type="domain" description="4'-phosphopantetheinyl transferase" evidence="4">
    <location>
        <begin position="103"/>
        <end position="184"/>
    </location>
</feature>
<dbReference type="InterPro" id="IPR037143">
    <property type="entry name" value="4-PPantetheinyl_Trfase_dom_sf"/>
</dbReference>
<dbReference type="PRINTS" id="PR01399">
    <property type="entry name" value="ENTSNTHTASED"/>
</dbReference>
<dbReference type="Pfam" id="PF01648">
    <property type="entry name" value="ACPS"/>
    <property type="match status" value="1"/>
</dbReference>
<evidence type="ECO:0000313" key="6">
    <source>
        <dbReference type="EMBL" id="QBF51747.1"/>
    </source>
</evidence>
<dbReference type="InterPro" id="IPR041354">
    <property type="entry name" value="4PPT_N"/>
</dbReference>
<dbReference type="InterPro" id="IPR003542">
    <property type="entry name" value="Enbac_synth_compD-like"/>
</dbReference>
<feature type="domain" description="4'-phosphopantetheinyl transferase N-terminal" evidence="5">
    <location>
        <begin position="28"/>
        <end position="95"/>
    </location>
</feature>
<evidence type="ECO:0000259" key="4">
    <source>
        <dbReference type="Pfam" id="PF01648"/>
    </source>
</evidence>
<feature type="binding site" evidence="2">
    <location>
        <position position="48"/>
    </location>
    <ligand>
        <name>CoA</name>
        <dbReference type="ChEBI" id="CHEBI:57287"/>
    </ligand>
</feature>
<dbReference type="EMBL" id="MK303577">
    <property type="protein sequence ID" value="QBF51747.1"/>
    <property type="molecule type" value="Genomic_DNA"/>
</dbReference>
<keyword evidence="3" id="KW-0479">Metal-binding</keyword>
<feature type="binding site" evidence="2">
    <location>
        <position position="155"/>
    </location>
    <ligand>
        <name>CoA</name>
        <dbReference type="ChEBI" id="CHEBI:57287"/>
    </ligand>
</feature>
<feature type="binding site" evidence="3">
    <location>
        <position position="108"/>
    </location>
    <ligand>
        <name>Mg(2+)</name>
        <dbReference type="ChEBI" id="CHEBI:18420"/>
    </ligand>
</feature>
<organism evidence="6">
    <name type="scientific">Streptomyces caniferus</name>
    <dbReference type="NCBI Taxonomy" id="285557"/>
    <lineage>
        <taxon>Bacteria</taxon>
        <taxon>Bacillati</taxon>
        <taxon>Actinomycetota</taxon>
        <taxon>Actinomycetes</taxon>
        <taxon>Kitasatosporales</taxon>
        <taxon>Streptomycetaceae</taxon>
        <taxon>Streptomyces</taxon>
    </lineage>
</organism>
<dbReference type="SUPFAM" id="SSF56214">
    <property type="entry name" value="4'-phosphopantetheinyl transferase"/>
    <property type="match status" value="1"/>
</dbReference>
<dbReference type="GO" id="GO:0008897">
    <property type="term" value="F:holo-[acyl-carrier-protein] synthase activity"/>
    <property type="evidence" value="ECO:0007669"/>
    <property type="project" value="InterPro"/>
</dbReference>
<feature type="binding site" evidence="3">
    <location>
        <position position="106"/>
    </location>
    <ligand>
        <name>Mg(2+)</name>
        <dbReference type="ChEBI" id="CHEBI:18420"/>
    </ligand>
</feature>
<feature type="binding site" evidence="2">
    <location>
        <position position="165"/>
    </location>
    <ligand>
        <name>CoA</name>
        <dbReference type="ChEBI" id="CHEBI:57287"/>
    </ligand>
</feature>
<dbReference type="GO" id="GO:0005886">
    <property type="term" value="C:plasma membrane"/>
    <property type="evidence" value="ECO:0007669"/>
    <property type="project" value="TreeGrafter"/>
</dbReference>
<comment type="cofactor">
    <cofactor evidence="3">
        <name>Mg(2+)</name>
        <dbReference type="ChEBI" id="CHEBI:18420"/>
    </cofactor>
</comment>
<evidence type="ECO:0000256" key="3">
    <source>
        <dbReference type="PIRSR" id="PIRSR603542-2"/>
    </source>
</evidence>
<dbReference type="PANTHER" id="PTHR38096:SF1">
    <property type="entry name" value="ENTEROBACTIN SYNTHASE COMPONENT D"/>
    <property type="match status" value="1"/>
</dbReference>
<dbReference type="GO" id="GO:0009239">
    <property type="term" value="P:enterobactin biosynthetic process"/>
    <property type="evidence" value="ECO:0007669"/>
    <property type="project" value="InterPro"/>
</dbReference>
<evidence type="ECO:0000259" key="5">
    <source>
        <dbReference type="Pfam" id="PF17837"/>
    </source>
</evidence>
<evidence type="ECO:0000256" key="1">
    <source>
        <dbReference type="ARBA" id="ARBA00022679"/>
    </source>
</evidence>
<feature type="binding site" evidence="2">
    <location>
        <position position="106"/>
    </location>
    <ligand>
        <name>CoA</name>
        <dbReference type="ChEBI" id="CHEBI:57287"/>
    </ligand>
</feature>
<dbReference type="InterPro" id="IPR008278">
    <property type="entry name" value="4-PPantetheinyl_Trfase_dom"/>
</dbReference>
<keyword evidence="1 6" id="KW-0808">Transferase</keyword>
<feature type="binding site" evidence="2">
    <location>
        <position position="151"/>
    </location>
    <ligand>
        <name>CoA</name>
        <dbReference type="ChEBI" id="CHEBI:57287"/>
    </ligand>
</feature>
<name>A0A481RR16_9ACTN</name>
<dbReference type="GO" id="GO:0009366">
    <property type="term" value="C:enterobactin synthetase complex"/>
    <property type="evidence" value="ECO:0007669"/>
    <property type="project" value="InterPro"/>
</dbReference>
<evidence type="ECO:0000256" key="2">
    <source>
        <dbReference type="PIRSR" id="PIRSR603542-1"/>
    </source>
</evidence>
<accession>A0A481RR16</accession>
<gene>
    <name evidence="6" type="primary">scaPT</name>
</gene>
<sequence length="239" mass="25236">MIDELLPETVSAAELVGDEPPAAALLPEEEPHVARAVDKRVREFSAGRWCARRAMAGLGLPPVPVLPGPRGEPGWPDGIVGALTHCEGYAAAVVARSSEVLALGIDAEPAQPLPDGVLAAVALPGERAALPHHHDGAPPLPWDRMLFSAKESVYKAWFPMTGRPLEFEDAFLAFDPDNGTFTARLLVPGWPLGDELLTSFRGRWAVREGLVLTAVTVPAVRDGHTPPAHGSEAAAGAAR</sequence>
<proteinExistence type="predicted"/>
<reference evidence="6" key="1">
    <citation type="journal article" date="2019" name="Org. Biomol. Chem.">
        <title>Structure elucidation and biosynthetic gene cluster analysis of caniferolides A-D, new bioactive glycosylated 36-membered polyol macrolides from the marine-derived Streptomyces caniferus CA-271066.</title>
        <authorList>
            <person name="Perez-Victoria I."/>
            <person name="Oves-Costales D."/>
            <person name="Lacret R."/>
            <person name="Martin J."/>
            <person name="Sanchez-Hidalgo M."/>
            <person name="Diaz C."/>
            <person name="Cautain B."/>
            <person name="Vicente F."/>
            <person name="Genilloud O."/>
            <person name="Reyes F."/>
        </authorList>
    </citation>
    <scope>NUCLEOTIDE SEQUENCE</scope>
    <source>
        <strain evidence="6">CA-271066</strain>
    </source>
</reference>
<protein>
    <submittedName>
        <fullName evidence="6">4'-phosphopantetheinyl transferase</fullName>
    </submittedName>
</protein>
<feature type="binding site" evidence="2">
    <location>
        <begin position="84"/>
        <end position="85"/>
    </location>
    <ligand>
        <name>CoA</name>
        <dbReference type="ChEBI" id="CHEBI:57287"/>
    </ligand>
</feature>
<feature type="binding site" evidence="3">
    <location>
        <position position="107"/>
    </location>
    <ligand>
        <name>Mg(2+)</name>
        <dbReference type="ChEBI" id="CHEBI:18420"/>
    </ligand>
</feature>
<dbReference type="AlphaFoldDB" id="A0A481RR16"/>
<dbReference type="GO" id="GO:0000287">
    <property type="term" value="F:magnesium ion binding"/>
    <property type="evidence" value="ECO:0007669"/>
    <property type="project" value="InterPro"/>
</dbReference>
<dbReference type="PANTHER" id="PTHR38096">
    <property type="entry name" value="ENTEROBACTIN SYNTHASE COMPONENT D"/>
    <property type="match status" value="1"/>
</dbReference>